<proteinExistence type="inferred from homology"/>
<keyword evidence="6" id="KW-1133">Transmembrane helix</keyword>
<comment type="similarity">
    <text evidence="1">Belongs to the thioredoxin family. DsbA subfamily.</text>
</comment>
<dbReference type="AlphaFoldDB" id="A0A2P2CD87"/>
<evidence type="ECO:0000256" key="6">
    <source>
        <dbReference type="SAM" id="Phobius"/>
    </source>
</evidence>
<evidence type="ECO:0000256" key="3">
    <source>
        <dbReference type="ARBA" id="ARBA00023002"/>
    </source>
</evidence>
<dbReference type="InterPro" id="IPR012336">
    <property type="entry name" value="Thioredoxin-like_fold"/>
</dbReference>
<reference evidence="8" key="1">
    <citation type="submission" date="2015-08" db="EMBL/GenBank/DDBJ databases">
        <authorList>
            <person name="Babu N.S."/>
            <person name="Beckwith C.J."/>
            <person name="Beseler K.G."/>
            <person name="Brison A."/>
            <person name="Carone J.V."/>
            <person name="Caskin T.P."/>
            <person name="Diamond M."/>
            <person name="Durham M.E."/>
            <person name="Foxe J.M."/>
            <person name="Go M."/>
            <person name="Henderson B.A."/>
            <person name="Jones I.B."/>
            <person name="McGettigan J.A."/>
            <person name="Micheletti S.J."/>
            <person name="Nasrallah M.E."/>
            <person name="Ortiz D."/>
            <person name="Piller C.R."/>
            <person name="Privatt S.R."/>
            <person name="Schneider S.L."/>
            <person name="Sharp S."/>
            <person name="Smith T.C."/>
            <person name="Stanton J.D."/>
            <person name="Ullery H.E."/>
            <person name="Wilson R.J."/>
            <person name="Serrano M.G."/>
            <person name="Buck G."/>
            <person name="Lee V."/>
            <person name="Wang Y."/>
            <person name="Carvalho R."/>
            <person name="Voegtly L."/>
            <person name="Shi R."/>
            <person name="Duckworth R."/>
            <person name="Johnson A."/>
            <person name="Loviza R."/>
            <person name="Walstead R."/>
            <person name="Shah Z."/>
            <person name="Kiflezghi M."/>
            <person name="Wade K."/>
            <person name="Ball S.L."/>
            <person name="Bradley K.W."/>
            <person name="Asai D.J."/>
            <person name="Bowman C.A."/>
            <person name="Russell D.A."/>
            <person name="Pope W.H."/>
            <person name="Jacobs-Sera D."/>
            <person name="Hendrix R.W."/>
            <person name="Hatfull G.F."/>
        </authorList>
    </citation>
    <scope>NUCLEOTIDE SEQUENCE</scope>
</reference>
<dbReference type="SUPFAM" id="SSF52833">
    <property type="entry name" value="Thioredoxin-like"/>
    <property type="match status" value="1"/>
</dbReference>
<protein>
    <submittedName>
        <fullName evidence="8">Putative DSBA oxidoreductase</fullName>
    </submittedName>
</protein>
<evidence type="ECO:0000256" key="1">
    <source>
        <dbReference type="ARBA" id="ARBA00005791"/>
    </source>
</evidence>
<keyword evidence="2" id="KW-0732">Signal</keyword>
<dbReference type="EMBL" id="CZKA01000066">
    <property type="protein sequence ID" value="CUR59919.1"/>
    <property type="molecule type" value="Genomic_DNA"/>
</dbReference>
<name>A0A2P2CD87_9ZZZZ</name>
<organism evidence="8">
    <name type="scientific">metagenome</name>
    <dbReference type="NCBI Taxonomy" id="256318"/>
    <lineage>
        <taxon>unclassified sequences</taxon>
        <taxon>metagenomes</taxon>
    </lineage>
</organism>
<sequence>MSKQGRRESSAARAAAIRAEQERKERRRNLLVVGGVVLAIVVIIGGLFLIQSLRDTTGDAASAPSNSATAAVDGVQVAAADEFGLGIGDPDAPVKVEVFEDFLCPFCQQFEAQSRDSLLQSAKDGKAFVVYRPIAFLNEYSDRSLNAFAVVLNTAGPEAALAFHNLLYDNQPAEDGDMPDDDWLVAKAVEAGADEAAVRPGIEGMDYEQWVTNGKDDASKRKVTGTPTVFINGTAITDANSIDELVTKTEQAITDAQ</sequence>
<dbReference type="GO" id="GO:0016491">
    <property type="term" value="F:oxidoreductase activity"/>
    <property type="evidence" value="ECO:0007669"/>
    <property type="project" value="UniProtKB-KW"/>
</dbReference>
<dbReference type="InterPro" id="IPR036249">
    <property type="entry name" value="Thioredoxin-like_sf"/>
</dbReference>
<dbReference type="PANTHER" id="PTHR13887:SF14">
    <property type="entry name" value="DISULFIDE BOND FORMATION PROTEIN D"/>
    <property type="match status" value="1"/>
</dbReference>
<evidence type="ECO:0000256" key="5">
    <source>
        <dbReference type="ARBA" id="ARBA00023284"/>
    </source>
</evidence>
<evidence type="ECO:0000256" key="4">
    <source>
        <dbReference type="ARBA" id="ARBA00023157"/>
    </source>
</evidence>
<keyword evidence="4" id="KW-1015">Disulfide bond</keyword>
<evidence type="ECO:0000259" key="7">
    <source>
        <dbReference type="Pfam" id="PF13462"/>
    </source>
</evidence>
<keyword evidence="3" id="KW-0560">Oxidoreductase</keyword>
<keyword evidence="6" id="KW-0472">Membrane</keyword>
<feature type="domain" description="Thioredoxin-like fold" evidence="7">
    <location>
        <begin position="86"/>
        <end position="246"/>
    </location>
</feature>
<gene>
    <name evidence="8" type="ORF">NOCA2690031</name>
</gene>
<dbReference type="PANTHER" id="PTHR13887">
    <property type="entry name" value="GLUTATHIONE S-TRANSFERASE KAPPA"/>
    <property type="match status" value="1"/>
</dbReference>
<keyword evidence="5" id="KW-0676">Redox-active center</keyword>
<evidence type="ECO:0000313" key="8">
    <source>
        <dbReference type="EMBL" id="CUR59919.1"/>
    </source>
</evidence>
<feature type="transmembrane region" description="Helical" evidence="6">
    <location>
        <begin position="30"/>
        <end position="50"/>
    </location>
</feature>
<dbReference type="Pfam" id="PF13462">
    <property type="entry name" value="Thioredoxin_4"/>
    <property type="match status" value="1"/>
</dbReference>
<evidence type="ECO:0000256" key="2">
    <source>
        <dbReference type="ARBA" id="ARBA00022729"/>
    </source>
</evidence>
<accession>A0A2P2CD87</accession>
<dbReference type="Gene3D" id="3.40.30.10">
    <property type="entry name" value="Glutaredoxin"/>
    <property type="match status" value="1"/>
</dbReference>
<keyword evidence="6" id="KW-0812">Transmembrane</keyword>